<comment type="caution">
    <text evidence="10">The sequence shown here is derived from an EMBL/GenBank/DDBJ whole genome shotgun (WGS) entry which is preliminary data.</text>
</comment>
<dbReference type="PIRSF" id="PIRSF038994">
    <property type="entry name" value="NagA"/>
    <property type="match status" value="1"/>
</dbReference>
<evidence type="ECO:0000259" key="9">
    <source>
        <dbReference type="Pfam" id="PF01979"/>
    </source>
</evidence>
<dbReference type="PANTHER" id="PTHR11113:SF14">
    <property type="entry name" value="N-ACETYLGLUCOSAMINE-6-PHOSPHATE DEACETYLASE"/>
    <property type="match status" value="1"/>
</dbReference>
<keyword evidence="11" id="KW-1185">Reference proteome</keyword>
<evidence type="ECO:0000256" key="7">
    <source>
        <dbReference type="PIRSR" id="PIRSR038994-2"/>
    </source>
</evidence>
<dbReference type="CDD" id="cd00854">
    <property type="entry name" value="NagA"/>
    <property type="match status" value="1"/>
</dbReference>
<dbReference type="PANTHER" id="PTHR11113">
    <property type="entry name" value="N-ACETYLGLUCOSAMINE-6-PHOSPHATE DEACETYLASE"/>
    <property type="match status" value="1"/>
</dbReference>
<name>A0A7C9R8Z5_9HYPH</name>
<feature type="binding site" evidence="7">
    <location>
        <position position="229"/>
    </location>
    <ligand>
        <name>substrate</name>
    </ligand>
</feature>
<keyword evidence="4 5" id="KW-0119">Carbohydrate metabolism</keyword>
<reference evidence="10 11" key="1">
    <citation type="submission" date="2020-02" db="EMBL/GenBank/DDBJ databases">
        <title>Genome sequence of the type strain CGMCC 1.15528 of Mesorhizobium zhangyense.</title>
        <authorList>
            <person name="Gao J."/>
            <person name="Sun J."/>
        </authorList>
    </citation>
    <scope>NUCLEOTIDE SEQUENCE [LARGE SCALE GENOMIC DNA]</scope>
    <source>
        <strain evidence="10 11">CGMCC 1.15528</strain>
    </source>
</reference>
<dbReference type="Gene3D" id="3.20.20.140">
    <property type="entry name" value="Metal-dependent hydrolases"/>
    <property type="match status" value="1"/>
</dbReference>
<sequence length="391" mass="40776">MTDSFAIAGARIFDGQAWHEDSALIVRDGSVERIVPRGSLPAGIRLIELEGGMLAPGFIDLQVNGGGGVMLNDGPSVEAIRTICAAHVPFGTTALLPTLITDTPEITEAAIAAGAQAALQKVPGFLGLHLEGPHLSKARKGAHDPALIRPMTDGDETRLIAAREKMPVLLTTVAPESVDERRVAGLTSAGVIVSLGHSDTSYLTAQSMAAAGATMVTHLFNAMSQIGNREPGLAGATIDTGTLSAGLIADGIHVDPATIKIALRAKQGPARIFLVTDAMATIGTDMKSFTLNGRTIRRENGRLTLEDGTLAGADLDMISAVRFMHETIGLELDEALRMASLYPAQSVGQAHRLGHLGEGTAASIVHLSDALDVEGVWIEGEKVFGGAFPPR</sequence>
<feature type="binding site" evidence="8">
    <location>
        <position position="197"/>
    </location>
    <ligand>
        <name>Zn(2+)</name>
        <dbReference type="ChEBI" id="CHEBI:29105"/>
    </ligand>
</feature>
<feature type="domain" description="Amidohydrolase-related" evidence="9">
    <location>
        <begin position="53"/>
        <end position="383"/>
    </location>
</feature>
<dbReference type="InterPro" id="IPR032466">
    <property type="entry name" value="Metal_Hydrolase"/>
</dbReference>
<dbReference type="EMBL" id="JAAKZG010000006">
    <property type="protein sequence ID" value="NGN42799.1"/>
    <property type="molecule type" value="Genomic_DNA"/>
</dbReference>
<organism evidence="10 11">
    <name type="scientific">Mesorhizobium zhangyense</name>
    <dbReference type="NCBI Taxonomy" id="1776730"/>
    <lineage>
        <taxon>Bacteria</taxon>
        <taxon>Pseudomonadati</taxon>
        <taxon>Pseudomonadota</taxon>
        <taxon>Alphaproteobacteria</taxon>
        <taxon>Hyphomicrobiales</taxon>
        <taxon>Phyllobacteriaceae</taxon>
        <taxon>Mesorhizobium</taxon>
    </lineage>
</organism>
<dbReference type="GO" id="GO:0006046">
    <property type="term" value="P:N-acetylglucosamine catabolic process"/>
    <property type="evidence" value="ECO:0007669"/>
    <property type="project" value="TreeGrafter"/>
</dbReference>
<feature type="active site" description="Proton donor/acceptor" evidence="6">
    <location>
        <position position="277"/>
    </location>
</feature>
<keyword evidence="3 5" id="KW-0378">Hydrolase</keyword>
<keyword evidence="2 8" id="KW-0479">Metal-binding</keyword>
<comment type="similarity">
    <text evidence="1 5">Belongs to the metallo-dependent hydrolases superfamily. NagA family.</text>
</comment>
<comment type="cofactor">
    <cofactor evidence="8">
        <name>a divalent metal cation</name>
        <dbReference type="ChEBI" id="CHEBI:60240"/>
    </cofactor>
    <text evidence="8">Binds 1 divalent metal cation per subunit.</text>
</comment>
<evidence type="ECO:0000256" key="4">
    <source>
        <dbReference type="ARBA" id="ARBA00023277"/>
    </source>
</evidence>
<evidence type="ECO:0000313" key="10">
    <source>
        <dbReference type="EMBL" id="NGN42799.1"/>
    </source>
</evidence>
<dbReference type="InterPro" id="IPR006680">
    <property type="entry name" value="Amidohydro-rel"/>
</dbReference>
<dbReference type="Proteomes" id="UP000481252">
    <property type="component" value="Unassembled WGS sequence"/>
</dbReference>
<evidence type="ECO:0000256" key="6">
    <source>
        <dbReference type="PIRSR" id="PIRSR038994-1"/>
    </source>
</evidence>
<feature type="binding site" evidence="8">
    <location>
        <position position="218"/>
    </location>
    <ligand>
        <name>Zn(2+)</name>
        <dbReference type="ChEBI" id="CHEBI:29105"/>
    </ligand>
</feature>
<evidence type="ECO:0000256" key="3">
    <source>
        <dbReference type="ARBA" id="ARBA00022801"/>
    </source>
</evidence>
<proteinExistence type="inferred from homology"/>
<evidence type="ECO:0000313" key="11">
    <source>
        <dbReference type="Proteomes" id="UP000481252"/>
    </source>
</evidence>
<dbReference type="GO" id="GO:0046872">
    <property type="term" value="F:metal ion binding"/>
    <property type="evidence" value="ECO:0007669"/>
    <property type="project" value="UniProtKB-KW"/>
</dbReference>
<evidence type="ECO:0000256" key="2">
    <source>
        <dbReference type="ARBA" id="ARBA00022723"/>
    </source>
</evidence>
<dbReference type="EC" id="3.5.1.25" evidence="10"/>
<evidence type="ECO:0000256" key="1">
    <source>
        <dbReference type="ARBA" id="ARBA00010716"/>
    </source>
</evidence>
<dbReference type="SUPFAM" id="SSF51338">
    <property type="entry name" value="Composite domain of metallo-dependent hydrolases"/>
    <property type="match status" value="1"/>
</dbReference>
<dbReference type="Gene3D" id="2.30.40.10">
    <property type="entry name" value="Urease, subunit C, domain 1"/>
    <property type="match status" value="1"/>
</dbReference>
<gene>
    <name evidence="10" type="primary">nagA</name>
    <name evidence="10" type="ORF">G6N74_17150</name>
</gene>
<dbReference type="AlphaFoldDB" id="A0A7C9R8Z5"/>
<dbReference type="NCBIfam" id="TIGR00221">
    <property type="entry name" value="nagA"/>
    <property type="match status" value="1"/>
</dbReference>
<feature type="binding site" evidence="7">
    <location>
        <position position="253"/>
    </location>
    <ligand>
        <name>substrate</name>
    </ligand>
</feature>
<dbReference type="InterPro" id="IPR011059">
    <property type="entry name" value="Metal-dep_hydrolase_composite"/>
</dbReference>
<feature type="binding site" evidence="7">
    <location>
        <position position="142"/>
    </location>
    <ligand>
        <name>substrate</name>
    </ligand>
</feature>
<dbReference type="GO" id="GO:0008448">
    <property type="term" value="F:N-acetylglucosamine-6-phosphate deacetylase activity"/>
    <property type="evidence" value="ECO:0007669"/>
    <property type="project" value="UniProtKB-EC"/>
</dbReference>
<dbReference type="SUPFAM" id="SSF51556">
    <property type="entry name" value="Metallo-dependent hydrolases"/>
    <property type="match status" value="1"/>
</dbReference>
<accession>A0A7C9R8Z5</accession>
<protein>
    <submittedName>
        <fullName evidence="10">N-acetylglucosamine-6-phosphate deacetylase</fullName>
        <ecNumber evidence="10">3.5.1.25</ecNumber>
    </submittedName>
</protein>
<evidence type="ECO:0000256" key="8">
    <source>
        <dbReference type="PIRSR" id="PIRSR038994-3"/>
    </source>
</evidence>
<dbReference type="InterPro" id="IPR003764">
    <property type="entry name" value="GlcNAc_6-P_deAcase"/>
</dbReference>
<feature type="binding site" evidence="8">
    <location>
        <position position="131"/>
    </location>
    <ligand>
        <name>Zn(2+)</name>
        <dbReference type="ChEBI" id="CHEBI:29105"/>
    </ligand>
</feature>
<feature type="binding site" evidence="7">
    <location>
        <begin position="221"/>
        <end position="222"/>
    </location>
    <ligand>
        <name>substrate</name>
    </ligand>
</feature>
<evidence type="ECO:0000256" key="5">
    <source>
        <dbReference type="PIRNR" id="PIRNR038994"/>
    </source>
</evidence>
<dbReference type="RefSeq" id="WP_165119151.1">
    <property type="nucleotide sequence ID" value="NZ_JAAKZG010000006.1"/>
</dbReference>
<feature type="binding site" evidence="7">
    <location>
        <begin position="310"/>
        <end position="312"/>
    </location>
    <ligand>
        <name>substrate</name>
    </ligand>
</feature>
<dbReference type="Pfam" id="PF01979">
    <property type="entry name" value="Amidohydro_1"/>
    <property type="match status" value="1"/>
</dbReference>